<reference evidence="12 13" key="1">
    <citation type="submission" date="2021-05" db="EMBL/GenBank/DDBJ databases">
        <authorList>
            <person name="Zahm M."/>
            <person name="Klopp C."/>
            <person name="Cabau C."/>
            <person name="Kuhl H."/>
            <person name="Suciu R."/>
            <person name="Ciorpac M."/>
            <person name="Holostenco D."/>
            <person name="Gessner J."/>
            <person name="Wuertz S."/>
            <person name="Hohne C."/>
            <person name="Stock M."/>
            <person name="Gislard M."/>
            <person name="Lluch J."/>
            <person name="Milhes M."/>
            <person name="Lampietro C."/>
            <person name="Lopez Roques C."/>
            <person name="Donnadieu C."/>
            <person name="Du K."/>
            <person name="Schartl M."/>
            <person name="Guiguen Y."/>
        </authorList>
    </citation>
    <scope>NUCLEOTIDE SEQUENCE [LARGE SCALE GENOMIC DNA]</scope>
    <source>
        <strain evidence="12">Hh-F2</strain>
        <tissue evidence="12">Blood</tissue>
    </source>
</reference>
<comment type="subcellular location">
    <subcellularLocation>
        <location evidence="1">Membrane</location>
        <topology evidence="1">Single-pass type I membrane protein</topology>
    </subcellularLocation>
</comment>
<dbReference type="Pfam" id="PF20266">
    <property type="entry name" value="Mab-21_C"/>
    <property type="match status" value="1"/>
</dbReference>
<proteinExistence type="inferred from homology"/>
<accession>A0ABR0Z491</accession>
<feature type="domain" description="Mab-21-like HhH/H2TH-like" evidence="11">
    <location>
        <begin position="429"/>
        <end position="515"/>
    </location>
</feature>
<dbReference type="EMBL" id="JAHFZB010000017">
    <property type="protein sequence ID" value="KAK6479647.1"/>
    <property type="molecule type" value="Genomic_DNA"/>
</dbReference>
<keyword evidence="5 9" id="KW-0732">Signal</keyword>
<evidence type="ECO:0000259" key="10">
    <source>
        <dbReference type="Pfam" id="PF03281"/>
    </source>
</evidence>
<comment type="similarity">
    <text evidence="2">Belongs to the ITPRIP family.</text>
</comment>
<organism evidence="12 13">
    <name type="scientific">Huso huso</name>
    <name type="common">Beluga</name>
    <name type="synonym">Acipenser huso</name>
    <dbReference type="NCBI Taxonomy" id="61971"/>
    <lineage>
        <taxon>Eukaryota</taxon>
        <taxon>Metazoa</taxon>
        <taxon>Chordata</taxon>
        <taxon>Craniata</taxon>
        <taxon>Vertebrata</taxon>
        <taxon>Euteleostomi</taxon>
        <taxon>Actinopterygii</taxon>
        <taxon>Chondrostei</taxon>
        <taxon>Acipenseriformes</taxon>
        <taxon>Acipenseridae</taxon>
        <taxon>Huso</taxon>
    </lineage>
</organism>
<dbReference type="Gene3D" id="3.30.460.90">
    <property type="match status" value="1"/>
</dbReference>
<feature type="domain" description="Mab-21-like nucleotidyltransferase" evidence="10">
    <location>
        <begin position="232"/>
        <end position="419"/>
    </location>
</feature>
<feature type="coiled-coil region" evidence="8">
    <location>
        <begin position="79"/>
        <end position="106"/>
    </location>
</feature>
<keyword evidence="13" id="KW-1185">Reference proteome</keyword>
<dbReference type="InterPro" id="IPR046906">
    <property type="entry name" value="Mab-21_HhH/H2TH-like"/>
</dbReference>
<comment type="caution">
    <text evidence="12">The sequence shown here is derived from an EMBL/GenBank/DDBJ whole genome shotgun (WGS) entry which is preliminary data.</text>
</comment>
<evidence type="ECO:0000259" key="11">
    <source>
        <dbReference type="Pfam" id="PF20266"/>
    </source>
</evidence>
<dbReference type="PANTHER" id="PTHR10656">
    <property type="entry name" value="CELL FATE DETERMINING PROTEIN MAB21-RELATED"/>
    <property type="match status" value="1"/>
</dbReference>
<sequence length="592" mass="66990">MEILLAVPAVLLLLLVAVSIAYLQKKEQHNQESCRVRQQYENQRLTVINRNQRLGDRLTDLECEVTCLKQSVISERKLKAALKTENEAMQNLISSLRHEINELKAANRCNRAQPAQNWPGPGMFWEFNPATSHTPKPRSVVSKIRLATNKPGQGSKTSEHPTSDHQDIDVELLILNHFFEAFVDVSLDKLEVAKHIVQPIVNAIFGHMQTPQKPSEPRVVGEGPLKSGSVEEQLKVLHPDEFDYMFPIEMPHGVSLDFSFCHQISDFPKESYGFGMIAVQTVLGDSQDRFLKSFVEGKFLQADQMKNWFKGKTQKGIDHFNANKHTILRSTAMSSVNPVHCDITAIKLSEIGAGVCLTIKYKDASFSVDLIPSVKVEARGDMYLIPKPCKKEIWAGDKQVKRNSLWRLSFSMYEMKLMNILTKSLPSSCHTDSLKIVKALRDLDVDNNPSSQLSSVLTSYHLKSMLLQILLSDLRRAPSCLKDKWSRACLADRIKELLEVTQSSARSKELHHVFLCNDLKTLSLNNSDLHSLLGVPDWAVPRNDLGHVNLFSENFIDPNSLDQISARIKDIQEQWLNVIYHHVSPLSMKIMS</sequence>
<evidence type="ECO:0000256" key="8">
    <source>
        <dbReference type="SAM" id="Coils"/>
    </source>
</evidence>
<evidence type="ECO:0000313" key="13">
    <source>
        <dbReference type="Proteomes" id="UP001369086"/>
    </source>
</evidence>
<keyword evidence="4" id="KW-0812">Transmembrane</keyword>
<dbReference type="InterPro" id="IPR046903">
    <property type="entry name" value="Mab-21-like_nuc_Trfase"/>
</dbReference>
<gene>
    <name evidence="12" type="ORF">HHUSO_G18720</name>
</gene>
<evidence type="ECO:0000256" key="7">
    <source>
        <dbReference type="ARBA" id="ARBA00023136"/>
    </source>
</evidence>
<evidence type="ECO:0000256" key="9">
    <source>
        <dbReference type="SAM" id="SignalP"/>
    </source>
</evidence>
<dbReference type="InterPro" id="IPR026250">
    <property type="entry name" value="ITPRIP-like"/>
</dbReference>
<evidence type="ECO:0000256" key="3">
    <source>
        <dbReference type="ARBA" id="ARBA00008307"/>
    </source>
</evidence>
<evidence type="ECO:0000256" key="1">
    <source>
        <dbReference type="ARBA" id="ARBA00004479"/>
    </source>
</evidence>
<evidence type="ECO:0000256" key="6">
    <source>
        <dbReference type="ARBA" id="ARBA00022989"/>
    </source>
</evidence>
<dbReference type="PANTHER" id="PTHR10656:SF9">
    <property type="entry name" value="INOSITOL 1,4,5-TRISPHOSPHATE RECEPTOR-INTERACTING PROTEIN-LIKE 2"/>
    <property type="match status" value="1"/>
</dbReference>
<keyword evidence="6" id="KW-1133">Transmembrane helix</keyword>
<dbReference type="Pfam" id="PF03281">
    <property type="entry name" value="Mab-21"/>
    <property type="match status" value="1"/>
</dbReference>
<dbReference type="Proteomes" id="UP001369086">
    <property type="component" value="Unassembled WGS sequence"/>
</dbReference>
<dbReference type="InterPro" id="IPR024810">
    <property type="entry name" value="MAB21L/cGLR"/>
</dbReference>
<feature type="signal peptide" evidence="9">
    <location>
        <begin position="1"/>
        <end position="21"/>
    </location>
</feature>
<feature type="chain" id="PRO_5045909573" evidence="9">
    <location>
        <begin position="22"/>
        <end position="592"/>
    </location>
</feature>
<evidence type="ECO:0000256" key="5">
    <source>
        <dbReference type="ARBA" id="ARBA00022729"/>
    </source>
</evidence>
<evidence type="ECO:0000256" key="4">
    <source>
        <dbReference type="ARBA" id="ARBA00022692"/>
    </source>
</evidence>
<evidence type="ECO:0000313" key="12">
    <source>
        <dbReference type="EMBL" id="KAK6479647.1"/>
    </source>
</evidence>
<name>A0ABR0Z491_HUSHU</name>
<dbReference type="SMART" id="SM01265">
    <property type="entry name" value="Mab-21"/>
    <property type="match status" value="1"/>
</dbReference>
<keyword evidence="7" id="KW-0472">Membrane</keyword>
<evidence type="ECO:0000256" key="2">
    <source>
        <dbReference type="ARBA" id="ARBA00005554"/>
    </source>
</evidence>
<dbReference type="PRINTS" id="PR02107">
    <property type="entry name" value="INOS145TPRIP"/>
</dbReference>
<keyword evidence="8" id="KW-0175">Coiled coil</keyword>
<comment type="similarity">
    <text evidence="3">Belongs to the mab-21 family.</text>
</comment>
<protein>
    <submittedName>
        <fullName evidence="12">Uncharacterized protein</fullName>
    </submittedName>
</protein>